<gene>
    <name evidence="2" type="ORF">IV57_GL000388</name>
</gene>
<accession>A0A0R2LBX8</accession>
<evidence type="ECO:0008006" key="4">
    <source>
        <dbReference type="Google" id="ProtNLM"/>
    </source>
</evidence>
<dbReference type="Pfam" id="PF06028">
    <property type="entry name" value="DUF915"/>
    <property type="match status" value="1"/>
</dbReference>
<dbReference type="Proteomes" id="UP000051006">
    <property type="component" value="Unassembled WGS sequence"/>
</dbReference>
<dbReference type="InterPro" id="IPR010315">
    <property type="entry name" value="DUF915_hydro-like"/>
</dbReference>
<dbReference type="InterPro" id="IPR029058">
    <property type="entry name" value="AB_hydrolase_fold"/>
</dbReference>
<comment type="caution">
    <text evidence="2">The sequence shown here is derived from an EMBL/GenBank/DDBJ whole genome shotgun (WGS) entry which is preliminary data.</text>
</comment>
<dbReference type="Gene3D" id="3.40.50.1820">
    <property type="entry name" value="alpha/beta hydrolase"/>
    <property type="match status" value="1"/>
</dbReference>
<feature type="transmembrane region" description="Helical" evidence="1">
    <location>
        <begin position="25"/>
        <end position="43"/>
    </location>
</feature>
<keyword evidence="1" id="KW-1133">Transmembrane helix</keyword>
<dbReference type="AlphaFoldDB" id="A0A0R2LBX8"/>
<reference evidence="2 3" key="1">
    <citation type="journal article" date="2015" name="Genome Announc.">
        <title>Expanding the biotechnology potential of lactobacilli through comparative genomics of 213 strains and associated genera.</title>
        <authorList>
            <person name="Sun Z."/>
            <person name="Harris H.M."/>
            <person name="McCann A."/>
            <person name="Guo C."/>
            <person name="Argimon S."/>
            <person name="Zhang W."/>
            <person name="Yang X."/>
            <person name="Jeffery I.B."/>
            <person name="Cooney J.C."/>
            <person name="Kagawa T.F."/>
            <person name="Liu W."/>
            <person name="Song Y."/>
            <person name="Salvetti E."/>
            <person name="Wrobel A."/>
            <person name="Rasinkangas P."/>
            <person name="Parkhill J."/>
            <person name="Rea M.C."/>
            <person name="O'Sullivan O."/>
            <person name="Ritari J."/>
            <person name="Douillard F.P."/>
            <person name="Paul Ross R."/>
            <person name="Yang R."/>
            <person name="Briner A.E."/>
            <person name="Felis G.E."/>
            <person name="de Vos W.M."/>
            <person name="Barrangou R."/>
            <person name="Klaenhammer T.R."/>
            <person name="Caufield P.W."/>
            <person name="Cui Y."/>
            <person name="Zhang H."/>
            <person name="O'Toole P.W."/>
        </authorList>
    </citation>
    <scope>NUCLEOTIDE SEQUENCE [LARGE SCALE GENOMIC DNA]</scope>
    <source>
        <strain evidence="2 3">DSM 24716</strain>
    </source>
</reference>
<organism evidence="2 3">
    <name type="scientific">Companilactobacillus kimchiensis</name>
    <dbReference type="NCBI Taxonomy" id="993692"/>
    <lineage>
        <taxon>Bacteria</taxon>
        <taxon>Bacillati</taxon>
        <taxon>Bacillota</taxon>
        <taxon>Bacilli</taxon>
        <taxon>Lactobacillales</taxon>
        <taxon>Lactobacillaceae</taxon>
        <taxon>Companilactobacillus</taxon>
    </lineage>
</organism>
<evidence type="ECO:0000313" key="2">
    <source>
        <dbReference type="EMBL" id="KRN99331.1"/>
    </source>
</evidence>
<keyword evidence="1" id="KW-0472">Membrane</keyword>
<dbReference type="SUPFAM" id="SSF53474">
    <property type="entry name" value="alpha/beta-Hydrolases"/>
    <property type="match status" value="1"/>
</dbReference>
<dbReference type="PATRIC" id="fig|993692.3.peg.393"/>
<proteinExistence type="predicted"/>
<evidence type="ECO:0000313" key="3">
    <source>
        <dbReference type="Proteomes" id="UP000051006"/>
    </source>
</evidence>
<sequence>MTKFQIVLEFGNNKYLVIIMKKINLIIKVMLIILTTAVSGLILEQRVSASTTETTKSNKRQIPTLFFHGFGGTVHSMDYLIDQSQIDGYATRTLTITVNPQGKVRLFGNWPKSAHNPEIQILFLNNHESDYHHTAKWIDATLKKLHQNYGVTRFNAVAHSWGNNAVLYYLETYSQKKNQPQIDSLVNIAAPMQVLNRDIYRRNDWRYSKQLNRDFRTYIEPDSTIRKLHIRELNIMGQLTTEDHFDKAVPVASAQSLQRVFKGSHQTYQARLFTGPRAEHSALTRRNPKVLHDIENFLWNRP</sequence>
<protein>
    <recommendedName>
        <fullName evidence="4">Cell surface hydrolase (Putative)</fullName>
    </recommendedName>
</protein>
<evidence type="ECO:0000256" key="1">
    <source>
        <dbReference type="SAM" id="Phobius"/>
    </source>
</evidence>
<dbReference type="STRING" id="993692.IV57_GL000388"/>
<keyword evidence="3" id="KW-1185">Reference proteome</keyword>
<name>A0A0R2LBX8_9LACO</name>
<keyword evidence="1" id="KW-0812">Transmembrane</keyword>
<dbReference type="EMBL" id="JQCF01000010">
    <property type="protein sequence ID" value="KRN99331.1"/>
    <property type="molecule type" value="Genomic_DNA"/>
</dbReference>